<dbReference type="Pfam" id="PF07885">
    <property type="entry name" value="Ion_trans_2"/>
    <property type="match status" value="2"/>
</dbReference>
<dbReference type="InterPro" id="IPR013099">
    <property type="entry name" value="K_chnl_dom"/>
</dbReference>
<evidence type="ECO:0000256" key="4">
    <source>
        <dbReference type="ARBA" id="ARBA00022538"/>
    </source>
</evidence>
<dbReference type="SUPFAM" id="SSF81324">
    <property type="entry name" value="Voltage-gated potassium channels"/>
    <property type="match status" value="2"/>
</dbReference>
<keyword evidence="5 12" id="KW-0812">Transmembrane</keyword>
<reference evidence="16" key="1">
    <citation type="submission" date="2015-02" db="EMBL/GenBank/DDBJ databases">
        <title>Genome sequencing for Strongylocentrotus purpuratus.</title>
        <authorList>
            <person name="Murali S."/>
            <person name="Liu Y."/>
            <person name="Vee V."/>
            <person name="English A."/>
            <person name="Wang M."/>
            <person name="Skinner E."/>
            <person name="Han Y."/>
            <person name="Muzny D.M."/>
            <person name="Worley K.C."/>
            <person name="Gibbs R.A."/>
        </authorList>
    </citation>
    <scope>NUCLEOTIDE SEQUENCE</scope>
</reference>
<keyword evidence="3 12" id="KW-0813">Transport</keyword>
<keyword evidence="8 13" id="KW-1133">Transmembrane helix</keyword>
<dbReference type="EnsemblMetazoa" id="XM_793359">
    <property type="protein sequence ID" value="XP_798452"/>
    <property type="gene ID" value="LOC593904"/>
</dbReference>
<dbReference type="InParanoid" id="A0A7M7RIT6"/>
<evidence type="ECO:0000256" key="5">
    <source>
        <dbReference type="ARBA" id="ARBA00022692"/>
    </source>
</evidence>
<dbReference type="GO" id="GO:0005886">
    <property type="term" value="C:plasma membrane"/>
    <property type="evidence" value="ECO:0000318"/>
    <property type="project" value="GO_Central"/>
</dbReference>
<dbReference type="OrthoDB" id="297496at2759"/>
<comment type="similarity">
    <text evidence="2 12">Belongs to the two pore domain potassium channel (TC 1.A.1.8) family.</text>
</comment>
<evidence type="ECO:0000256" key="11">
    <source>
        <dbReference type="ARBA" id="ARBA00023303"/>
    </source>
</evidence>
<keyword evidence="11 12" id="KW-0407">Ion channel</keyword>
<dbReference type="GO" id="GO:0015271">
    <property type="term" value="F:outward rectifier potassium channel activity"/>
    <property type="evidence" value="ECO:0000318"/>
    <property type="project" value="GO_Central"/>
</dbReference>
<keyword evidence="4" id="KW-0633">Potassium transport</keyword>
<evidence type="ECO:0000256" key="8">
    <source>
        <dbReference type="ARBA" id="ARBA00022989"/>
    </source>
</evidence>
<dbReference type="Proteomes" id="UP000007110">
    <property type="component" value="Unassembled WGS sequence"/>
</dbReference>
<sequence>MGDYNWRQSAATSDGDYRYPGYMEEEEELPPVQMVQEEPSVFRVALHYCLTNGGLIVCLILYTCLGALVFQALEGPAEANAVENLRLERFDYRSVLIDKLLNITHWAQEDEDQWWRRASRHLKAYEDELGVAVLHSEFSSKWNFYGSMFFATTILTTIGYGNIAPKTVGGRVFCIFYGVFGIALLLIILASIGTLLAQGATLTYRRMHTMVQSVKGEEPEDDMLYQRDRRSQEIIDEIWSPPPEVPKDGETLAMHKVDLQESGKKGKKGGRKMGGAIRGGEQVQPEEPQIPLVGILIFAFLYVCLLALLMQAWESRWNYFEAFYFSFITLTTIGFGDLVPEDQKQLVASMFFILLGMAIMSMCIALAQEMIIQKVAWLSDKISVVVAGNKRTNVEEESES</sequence>
<dbReference type="InterPro" id="IPR003280">
    <property type="entry name" value="2pore_dom_K_chnl"/>
</dbReference>
<keyword evidence="16" id="KW-1185">Reference proteome</keyword>
<evidence type="ECO:0000256" key="6">
    <source>
        <dbReference type="ARBA" id="ARBA00022826"/>
    </source>
</evidence>
<dbReference type="KEGG" id="spu:593904"/>
<keyword evidence="10 13" id="KW-0472">Membrane</keyword>
<evidence type="ECO:0000313" key="15">
    <source>
        <dbReference type="EnsemblMetazoa" id="XP_798452"/>
    </source>
</evidence>
<feature type="transmembrane region" description="Helical" evidence="13">
    <location>
        <begin position="144"/>
        <end position="163"/>
    </location>
</feature>
<evidence type="ECO:0000256" key="10">
    <source>
        <dbReference type="ARBA" id="ARBA00023136"/>
    </source>
</evidence>
<evidence type="ECO:0000256" key="13">
    <source>
        <dbReference type="SAM" id="Phobius"/>
    </source>
</evidence>
<keyword evidence="7" id="KW-0630">Potassium</keyword>
<dbReference type="GO" id="GO:0022841">
    <property type="term" value="F:potassium ion leak channel activity"/>
    <property type="evidence" value="ECO:0000318"/>
    <property type="project" value="GO_Central"/>
</dbReference>
<dbReference type="InterPro" id="IPR003092">
    <property type="entry name" value="2pore_dom_K_chnl_TASK"/>
</dbReference>
<feature type="transmembrane region" description="Helical" evidence="13">
    <location>
        <begin position="346"/>
        <end position="367"/>
    </location>
</feature>
<reference evidence="15" key="2">
    <citation type="submission" date="2021-01" db="UniProtKB">
        <authorList>
            <consortium name="EnsemblMetazoa"/>
        </authorList>
    </citation>
    <scope>IDENTIFICATION</scope>
</reference>
<evidence type="ECO:0000256" key="1">
    <source>
        <dbReference type="ARBA" id="ARBA00004141"/>
    </source>
</evidence>
<name>A0A7M7RIT6_STRPU</name>
<feature type="transmembrane region" description="Helical" evidence="13">
    <location>
        <begin position="175"/>
        <end position="197"/>
    </location>
</feature>
<protein>
    <recommendedName>
        <fullName evidence="14">Potassium channel domain-containing protein</fullName>
    </recommendedName>
</protein>
<dbReference type="OMA" id="DEDQWWR"/>
<dbReference type="GeneID" id="593904"/>
<organism evidence="15 16">
    <name type="scientific">Strongylocentrotus purpuratus</name>
    <name type="common">Purple sea urchin</name>
    <dbReference type="NCBI Taxonomy" id="7668"/>
    <lineage>
        <taxon>Eukaryota</taxon>
        <taxon>Metazoa</taxon>
        <taxon>Echinodermata</taxon>
        <taxon>Eleutherozoa</taxon>
        <taxon>Echinozoa</taxon>
        <taxon>Echinoidea</taxon>
        <taxon>Euechinoidea</taxon>
        <taxon>Echinacea</taxon>
        <taxon>Camarodonta</taxon>
        <taxon>Echinidea</taxon>
        <taxon>Strongylocentrotidae</taxon>
        <taxon>Strongylocentrotus</taxon>
    </lineage>
</organism>
<accession>A0A7M7RIT6</accession>
<evidence type="ECO:0000256" key="2">
    <source>
        <dbReference type="ARBA" id="ARBA00006666"/>
    </source>
</evidence>
<comment type="subcellular location">
    <subcellularLocation>
        <location evidence="1">Membrane</location>
        <topology evidence="1">Multi-pass membrane protein</topology>
    </subcellularLocation>
</comment>
<evidence type="ECO:0000256" key="12">
    <source>
        <dbReference type="RuleBase" id="RU003857"/>
    </source>
</evidence>
<evidence type="ECO:0000313" key="16">
    <source>
        <dbReference type="Proteomes" id="UP000007110"/>
    </source>
</evidence>
<dbReference type="PANTHER" id="PTHR11003">
    <property type="entry name" value="POTASSIUM CHANNEL, SUBFAMILY K"/>
    <property type="match status" value="1"/>
</dbReference>
<evidence type="ECO:0000256" key="3">
    <source>
        <dbReference type="ARBA" id="ARBA00022448"/>
    </source>
</evidence>
<evidence type="ECO:0000256" key="9">
    <source>
        <dbReference type="ARBA" id="ARBA00023065"/>
    </source>
</evidence>
<dbReference type="RefSeq" id="XP_798452.1">
    <property type="nucleotide sequence ID" value="XM_793359.4"/>
</dbReference>
<feature type="transmembrane region" description="Helical" evidence="13">
    <location>
        <begin position="322"/>
        <end position="340"/>
    </location>
</feature>
<dbReference type="PRINTS" id="PR01333">
    <property type="entry name" value="2POREKCHANEL"/>
</dbReference>
<proteinExistence type="inferred from homology"/>
<feature type="transmembrane region" description="Helical" evidence="13">
    <location>
        <begin position="53"/>
        <end position="73"/>
    </location>
</feature>
<feature type="transmembrane region" description="Helical" evidence="13">
    <location>
        <begin position="290"/>
        <end position="310"/>
    </location>
</feature>
<dbReference type="PANTHER" id="PTHR11003:SF330">
    <property type="entry name" value="POTASSIUM CHANNEL DOMAIN-CONTAINING PROTEIN"/>
    <property type="match status" value="1"/>
</dbReference>
<feature type="domain" description="Potassium channel" evidence="14">
    <location>
        <begin position="133"/>
        <end position="197"/>
    </location>
</feature>
<evidence type="ECO:0000256" key="7">
    <source>
        <dbReference type="ARBA" id="ARBA00022958"/>
    </source>
</evidence>
<keyword evidence="9 12" id="KW-0406">Ion transport</keyword>
<feature type="domain" description="Potassium channel" evidence="14">
    <location>
        <begin position="292"/>
        <end position="372"/>
    </location>
</feature>
<evidence type="ECO:0000259" key="14">
    <source>
        <dbReference type="Pfam" id="PF07885"/>
    </source>
</evidence>
<dbReference type="GO" id="GO:0071805">
    <property type="term" value="P:potassium ion transmembrane transport"/>
    <property type="evidence" value="ECO:0000318"/>
    <property type="project" value="GO_Central"/>
</dbReference>
<dbReference type="Gene3D" id="1.10.287.70">
    <property type="match status" value="1"/>
</dbReference>
<keyword evidence="6" id="KW-0631">Potassium channel</keyword>
<dbReference type="AlphaFoldDB" id="A0A7M7RIT6"/>
<dbReference type="PRINTS" id="PR01095">
    <property type="entry name" value="TASKCHANNEL"/>
</dbReference>